<keyword evidence="12" id="KW-1185">Reference proteome</keyword>
<dbReference type="EMBL" id="FOPZ01000012">
    <property type="protein sequence ID" value="SFH61278.1"/>
    <property type="molecule type" value="Genomic_DNA"/>
</dbReference>
<dbReference type="PANTHER" id="PTHR43463:SF1">
    <property type="entry name" value="NICOTINATE-NUCLEOTIDE--DIMETHYLBENZIMIDAZOLE PHOSPHORIBOSYLTRANSFERASE"/>
    <property type="match status" value="1"/>
</dbReference>
<keyword evidence="5" id="KW-0169">Cobalamin biosynthesis</keyword>
<comment type="pathway">
    <text evidence="1">Nucleoside biosynthesis; alpha-ribazole biosynthesis; alpha-ribazole from 5,6-dimethylbenzimidazole: step 1/2.</text>
</comment>
<evidence type="ECO:0000313" key="12">
    <source>
        <dbReference type="Proteomes" id="UP000323537"/>
    </source>
</evidence>
<dbReference type="InterPro" id="IPR017846">
    <property type="entry name" value="Nict_dMeBzImd_PRibTrfase_bact"/>
</dbReference>
<dbReference type="AlphaFoldDB" id="A0A1I3BG70"/>
<keyword evidence="7 11" id="KW-0808">Transferase</keyword>
<dbReference type="PANTHER" id="PTHR43463">
    <property type="entry name" value="NICOTINATE-NUCLEOTIDE--DIMETHYLBENZIMIDAZOLE PHOSPHORIBOSYLTRANSFERASE"/>
    <property type="match status" value="1"/>
</dbReference>
<feature type="region of interest" description="Disordered" evidence="10">
    <location>
        <begin position="1"/>
        <end position="49"/>
    </location>
</feature>
<dbReference type="NCBIfam" id="TIGR03160">
    <property type="entry name" value="cobT_DBIPRT"/>
    <property type="match status" value="1"/>
</dbReference>
<feature type="region of interest" description="Disordered" evidence="10">
    <location>
        <begin position="252"/>
        <end position="271"/>
    </location>
</feature>
<dbReference type="NCBIfam" id="NF000996">
    <property type="entry name" value="PRK00105.1"/>
    <property type="match status" value="1"/>
</dbReference>
<proteinExistence type="inferred from homology"/>
<protein>
    <recommendedName>
        <fullName evidence="4">Nicotinate-nucleotide--dimethylbenzimidazole phosphoribosyltransferase</fullName>
        <ecNumber evidence="3">2.4.2.21</ecNumber>
    </recommendedName>
    <alternativeName>
        <fullName evidence="8">N(1)-alpha-phosphoribosyltransferase</fullName>
    </alternativeName>
</protein>
<dbReference type="Gene3D" id="1.10.1610.10">
    <property type="match status" value="1"/>
</dbReference>
<dbReference type="SUPFAM" id="SSF52733">
    <property type="entry name" value="Nicotinate mononucleotide:5,6-dimethylbenzimidazole phosphoribosyltransferase (CobT)"/>
    <property type="match status" value="1"/>
</dbReference>
<evidence type="ECO:0000256" key="9">
    <source>
        <dbReference type="ARBA" id="ARBA00047340"/>
    </source>
</evidence>
<dbReference type="UniPathway" id="UPA00061">
    <property type="reaction ID" value="UER00516"/>
</dbReference>
<evidence type="ECO:0000313" key="11">
    <source>
        <dbReference type="EMBL" id="SFH61278.1"/>
    </source>
</evidence>
<dbReference type="InterPro" id="IPR036087">
    <property type="entry name" value="Nict_dMeBzImd_PRibTrfase_sf"/>
</dbReference>
<dbReference type="Gene3D" id="3.40.50.10210">
    <property type="match status" value="1"/>
</dbReference>
<dbReference type="InterPro" id="IPR023195">
    <property type="entry name" value="Nict_dMeBzImd_PRibTrfase_N"/>
</dbReference>
<evidence type="ECO:0000256" key="4">
    <source>
        <dbReference type="ARBA" id="ARBA00015486"/>
    </source>
</evidence>
<comment type="catalytic activity">
    <reaction evidence="9">
        <text>5,6-dimethylbenzimidazole + nicotinate beta-D-ribonucleotide = alpha-ribazole 5'-phosphate + nicotinate + H(+)</text>
        <dbReference type="Rhea" id="RHEA:11196"/>
        <dbReference type="ChEBI" id="CHEBI:15378"/>
        <dbReference type="ChEBI" id="CHEBI:15890"/>
        <dbReference type="ChEBI" id="CHEBI:32544"/>
        <dbReference type="ChEBI" id="CHEBI:57502"/>
        <dbReference type="ChEBI" id="CHEBI:57918"/>
        <dbReference type="EC" id="2.4.2.21"/>
    </reaction>
</comment>
<evidence type="ECO:0000256" key="3">
    <source>
        <dbReference type="ARBA" id="ARBA00011991"/>
    </source>
</evidence>
<dbReference type="GO" id="GO:0008939">
    <property type="term" value="F:nicotinate-nucleotide-dimethylbenzimidazole phosphoribosyltransferase activity"/>
    <property type="evidence" value="ECO:0007669"/>
    <property type="project" value="UniProtKB-EC"/>
</dbReference>
<evidence type="ECO:0000256" key="7">
    <source>
        <dbReference type="ARBA" id="ARBA00022679"/>
    </source>
</evidence>
<gene>
    <name evidence="11" type="ORF">SAMN04488066_11255</name>
</gene>
<evidence type="ECO:0000256" key="2">
    <source>
        <dbReference type="ARBA" id="ARBA00007110"/>
    </source>
</evidence>
<dbReference type="EC" id="2.4.2.21" evidence="3"/>
<dbReference type="HAMAP" id="MF_00230">
    <property type="entry name" value="CobT"/>
    <property type="match status" value="1"/>
</dbReference>
<dbReference type="GO" id="GO:0009236">
    <property type="term" value="P:cobalamin biosynthetic process"/>
    <property type="evidence" value="ECO:0007669"/>
    <property type="project" value="UniProtKB-KW"/>
</dbReference>
<reference evidence="11 12" key="1">
    <citation type="submission" date="2016-10" db="EMBL/GenBank/DDBJ databases">
        <authorList>
            <person name="Varghese N."/>
            <person name="Submissions S."/>
        </authorList>
    </citation>
    <scope>NUCLEOTIDE SEQUENCE [LARGE SCALE GENOMIC DNA]</scope>
    <source>
        <strain evidence="11 12">CGMCC 1.6377</strain>
    </source>
</reference>
<keyword evidence="6 11" id="KW-0328">Glycosyltransferase</keyword>
<dbReference type="Pfam" id="PF02277">
    <property type="entry name" value="DBI_PRT"/>
    <property type="match status" value="1"/>
</dbReference>
<dbReference type="CDD" id="cd02439">
    <property type="entry name" value="DMB-PRT_CobT"/>
    <property type="match status" value="1"/>
</dbReference>
<dbReference type="InterPro" id="IPR003200">
    <property type="entry name" value="Nict_dMeBzImd_PRibTrfase"/>
</dbReference>
<comment type="similarity">
    <text evidence="2">Belongs to the CobT family.</text>
</comment>
<dbReference type="RefSeq" id="WP_223174301.1">
    <property type="nucleotide sequence ID" value="NZ_BAAADP010000001.1"/>
</dbReference>
<accession>A0A1I3BG70</accession>
<feature type="compositionally biased region" description="Pro residues" evidence="10">
    <location>
        <begin position="15"/>
        <end position="26"/>
    </location>
</feature>
<sequence>MTVPDDDPARSLDRSPPPDFSPPPIPAFDADAADAARERQAELTKPPGSLGRLEDLAVALAGLTGEPRPALANPTVVVAAADHGVVERGVSAYPQAVTRTMLRNFVAGGAAVSAISEVVGADTLVVDAGVEGAPVEVEGPVDEAVDEAADARASEVVDERVGSGTDDIAAGPAMARSEAVAALEAGVRTARTRLAEAGIVALGEMGIGNTTVAAALTSAIAGADPDRVTGPGTGVDEETRAHKVRVVERALARNGLDGSGEPDDGDGPDPVEVLRRVGGYEVGFLAGVALGCAADRTPVVVDGVVSGAAALVADALADDVRPYLLPSHAGSEPGHAVQLDALDLEPLFDHGLRLGEGSGAALALSTYRAACRTHDRMATFAEAGIER</sequence>
<evidence type="ECO:0000256" key="1">
    <source>
        <dbReference type="ARBA" id="ARBA00005049"/>
    </source>
</evidence>
<evidence type="ECO:0000256" key="5">
    <source>
        <dbReference type="ARBA" id="ARBA00022573"/>
    </source>
</evidence>
<evidence type="ECO:0000256" key="6">
    <source>
        <dbReference type="ARBA" id="ARBA00022676"/>
    </source>
</evidence>
<evidence type="ECO:0000256" key="8">
    <source>
        <dbReference type="ARBA" id="ARBA00030686"/>
    </source>
</evidence>
<evidence type="ECO:0000256" key="10">
    <source>
        <dbReference type="SAM" id="MobiDB-lite"/>
    </source>
</evidence>
<feature type="compositionally biased region" description="Acidic residues" evidence="10">
    <location>
        <begin position="260"/>
        <end position="269"/>
    </location>
</feature>
<name>A0A1I3BG70_9EURY</name>
<dbReference type="Proteomes" id="UP000323537">
    <property type="component" value="Unassembled WGS sequence"/>
</dbReference>
<organism evidence="11 12">
    <name type="scientific">Halorubrum aquaticum</name>
    <dbReference type="NCBI Taxonomy" id="387340"/>
    <lineage>
        <taxon>Archaea</taxon>
        <taxon>Methanobacteriati</taxon>
        <taxon>Methanobacteriota</taxon>
        <taxon>Stenosarchaea group</taxon>
        <taxon>Halobacteria</taxon>
        <taxon>Halobacteriales</taxon>
        <taxon>Haloferacaceae</taxon>
        <taxon>Halorubrum</taxon>
    </lineage>
</organism>